<dbReference type="EMBL" id="LBXN01000083">
    <property type="protein sequence ID" value="KKR31096.1"/>
    <property type="molecule type" value="Genomic_DNA"/>
</dbReference>
<dbReference type="Proteomes" id="UP000034539">
    <property type="component" value="Unassembled WGS sequence"/>
</dbReference>
<sequence>MKRSYITEKIMNKVIIYEENKSRNWLRKFIAILLIPVISVLLFMILFVNEMNNNKTFDMLTLFTEDKEIIDQFWQDTLSVFLMEIPQNYALLGLIGLISLIVLVIIGRKKLKLVKKKLGQVEKYLQKASQRRYL</sequence>
<keyword evidence="1" id="KW-1133">Transmembrane helix</keyword>
<accession>A0A0G0Q195</accession>
<feature type="transmembrane region" description="Helical" evidence="1">
    <location>
        <begin position="89"/>
        <end position="107"/>
    </location>
</feature>
<name>A0A0G0Q195_9BACT</name>
<evidence type="ECO:0000313" key="3">
    <source>
        <dbReference type="Proteomes" id="UP000034539"/>
    </source>
</evidence>
<comment type="caution">
    <text evidence="2">The sequence shown here is derived from an EMBL/GenBank/DDBJ whole genome shotgun (WGS) entry which is preliminary data.</text>
</comment>
<proteinExistence type="predicted"/>
<reference evidence="2 3" key="1">
    <citation type="journal article" date="2015" name="Nature">
        <title>rRNA introns, odd ribosomes, and small enigmatic genomes across a large radiation of phyla.</title>
        <authorList>
            <person name="Brown C.T."/>
            <person name="Hug L.A."/>
            <person name="Thomas B.C."/>
            <person name="Sharon I."/>
            <person name="Castelle C.J."/>
            <person name="Singh A."/>
            <person name="Wilkins M.J."/>
            <person name="Williams K.H."/>
            <person name="Banfield J.F."/>
        </authorList>
    </citation>
    <scope>NUCLEOTIDE SEQUENCE [LARGE SCALE GENOMIC DNA]</scope>
</reference>
<gene>
    <name evidence="2" type="ORF">UT63_C0083G0006</name>
</gene>
<evidence type="ECO:0000313" key="2">
    <source>
        <dbReference type="EMBL" id="KKR31096.1"/>
    </source>
</evidence>
<evidence type="ECO:0000256" key="1">
    <source>
        <dbReference type="SAM" id="Phobius"/>
    </source>
</evidence>
<keyword evidence="1" id="KW-0812">Transmembrane</keyword>
<keyword evidence="1" id="KW-0472">Membrane</keyword>
<organism evidence="2 3">
    <name type="scientific">Candidatus Gottesmanbacteria bacterium GW2011_GWC2_39_8</name>
    <dbReference type="NCBI Taxonomy" id="1618450"/>
    <lineage>
        <taxon>Bacteria</taxon>
        <taxon>Candidatus Gottesmaniibacteriota</taxon>
    </lineage>
</organism>
<dbReference type="AlphaFoldDB" id="A0A0G0Q195"/>
<protein>
    <submittedName>
        <fullName evidence="2">Uncharacterized protein</fullName>
    </submittedName>
</protein>
<feature type="transmembrane region" description="Helical" evidence="1">
    <location>
        <begin position="29"/>
        <end position="48"/>
    </location>
</feature>